<organism evidence="1 2">
    <name type="scientific">Amphibacillus xylanus (strain ATCC 51415 / DSM 6626 / JCM 7361 / LMG 17667 / NBRC 15112 / Ep01)</name>
    <dbReference type="NCBI Taxonomy" id="698758"/>
    <lineage>
        <taxon>Bacteria</taxon>
        <taxon>Bacillati</taxon>
        <taxon>Bacillota</taxon>
        <taxon>Bacilli</taxon>
        <taxon>Bacillales</taxon>
        <taxon>Bacillaceae</taxon>
        <taxon>Amphibacillus</taxon>
    </lineage>
</organism>
<dbReference type="Proteomes" id="UP000006294">
    <property type="component" value="Chromosome"/>
</dbReference>
<name>K0IWD8_AMPXN</name>
<evidence type="ECO:0000313" key="1">
    <source>
        <dbReference type="EMBL" id="BAM46634.1"/>
    </source>
</evidence>
<dbReference type="KEGG" id="axl:AXY_05020"/>
<accession>K0IWD8</accession>
<dbReference type="EMBL" id="AP012050">
    <property type="protein sequence ID" value="BAM46634.1"/>
    <property type="molecule type" value="Genomic_DNA"/>
</dbReference>
<gene>
    <name evidence="1" type="ordered locus">AXY_05020</name>
</gene>
<reference evidence="1 2" key="1">
    <citation type="submission" date="2011-01" db="EMBL/GenBank/DDBJ databases">
        <title>Whole genome sequence of Amphibacillus xylinus NBRC 15112.</title>
        <authorList>
            <person name="Nakazawa H."/>
            <person name="Katano Y."/>
            <person name="Nakamura S."/>
            <person name="Sasagawa M."/>
            <person name="Fukada J."/>
            <person name="Arai T."/>
            <person name="Sasakura N."/>
            <person name="Mochizuki D."/>
            <person name="Hosoyama A."/>
            <person name="Harada K."/>
            <person name="Horikawa H."/>
            <person name="Kato Y."/>
            <person name="Harada T."/>
            <person name="Sasaki K."/>
            <person name="Sekiguchi M."/>
            <person name="Hodoyama M."/>
            <person name="Nishiko R."/>
            <person name="Narita H."/>
            <person name="Hanamaki A."/>
            <person name="Hata C."/>
            <person name="Konno Y."/>
            <person name="Niimura Y."/>
            <person name="Yamazaki S."/>
            <person name="Fujita N."/>
        </authorList>
    </citation>
    <scope>NUCLEOTIDE SEQUENCE [LARGE SCALE GENOMIC DNA]</scope>
    <source>
        <strain evidence="2">ATCC 51415 / DSM 6626 / JCM 7361 / LMG 17667 / NBRC 15112 / Ep01</strain>
    </source>
</reference>
<dbReference type="SUPFAM" id="SSF53098">
    <property type="entry name" value="Ribonuclease H-like"/>
    <property type="match status" value="1"/>
</dbReference>
<sequence>MNHEFTQDTELKVVVSDLTYVRTQNNWHYICVLVDLFNREIIGQSSDPRKRFSSSSKSVRFG</sequence>
<dbReference type="InterPro" id="IPR012337">
    <property type="entry name" value="RNaseH-like_sf"/>
</dbReference>
<dbReference type="STRING" id="698758.AXY_05020"/>
<dbReference type="PATRIC" id="fig|698758.3.peg.499"/>
<evidence type="ECO:0000313" key="2">
    <source>
        <dbReference type="Proteomes" id="UP000006294"/>
    </source>
</evidence>
<proteinExistence type="predicted"/>
<dbReference type="eggNOG" id="COG2801">
    <property type="taxonomic scope" value="Bacteria"/>
</dbReference>
<dbReference type="AlphaFoldDB" id="K0IWD8"/>
<protein>
    <submittedName>
        <fullName evidence="1">Putative transposase</fullName>
    </submittedName>
</protein>
<keyword evidence="2" id="KW-1185">Reference proteome</keyword>
<dbReference type="HOGENOM" id="CLU_2893966_0_0_9"/>